<keyword evidence="3" id="KW-1185">Reference proteome</keyword>
<dbReference type="OrthoDB" id="9798430at2"/>
<dbReference type="PANTHER" id="PTHR36503:SF2">
    <property type="entry name" value="BLR2408 PROTEIN"/>
    <property type="match status" value="1"/>
</dbReference>
<dbReference type="InterPro" id="IPR037523">
    <property type="entry name" value="VOC_core"/>
</dbReference>
<feature type="domain" description="VOC" evidence="1">
    <location>
        <begin position="4"/>
        <end position="132"/>
    </location>
</feature>
<dbReference type="EMBL" id="QJVD01000008">
    <property type="protein sequence ID" value="PYI67669.1"/>
    <property type="molecule type" value="Genomic_DNA"/>
</dbReference>
<name>A0A2V5L8A8_9MICC</name>
<dbReference type="Proteomes" id="UP000247832">
    <property type="component" value="Unassembled WGS sequence"/>
</dbReference>
<evidence type="ECO:0000313" key="2">
    <source>
        <dbReference type="EMBL" id="PYI67669.1"/>
    </source>
</evidence>
<dbReference type="RefSeq" id="WP_110500778.1">
    <property type="nucleotide sequence ID" value="NZ_QJVD01000008.1"/>
</dbReference>
<gene>
    <name evidence="2" type="ORF">CVV68_09555</name>
</gene>
<accession>A0A2V5L8A8</accession>
<dbReference type="SUPFAM" id="SSF54593">
    <property type="entry name" value="Glyoxalase/Bleomycin resistance protein/Dihydroxybiphenyl dioxygenase"/>
    <property type="match status" value="1"/>
</dbReference>
<comment type="caution">
    <text evidence="2">The sequence shown here is derived from an EMBL/GenBank/DDBJ whole genome shotgun (WGS) entry which is preliminary data.</text>
</comment>
<sequence>MKRSPIIVSLPIADRRKSFAFYTTGLGLHPVGEPADDGVPEPLQFRLNDGLRLMLIPTGGFGWVVGNRMVAQSSHSECFISITAGSESGVDELVLKAQQAGGAMVTEPTQQPWGHAGAFTDPDGHVWQVTAGSPPD</sequence>
<reference evidence="2 3" key="1">
    <citation type="submission" date="2018-05" db="EMBL/GenBank/DDBJ databases">
        <title>Genetic diversity of glacier-inhabiting Cryobacterium bacteria in China and description of Cryobacterium mengkeensis sp. nov. and Arthrobacter glacialis sp. nov.</title>
        <authorList>
            <person name="Liu Q."/>
            <person name="Xin Y.-H."/>
        </authorList>
    </citation>
    <scope>NUCLEOTIDE SEQUENCE [LARGE SCALE GENOMIC DNA]</scope>
    <source>
        <strain evidence="2 3">LI2</strain>
    </source>
</reference>
<proteinExistence type="predicted"/>
<dbReference type="Pfam" id="PF00903">
    <property type="entry name" value="Glyoxalase"/>
    <property type="match status" value="1"/>
</dbReference>
<dbReference type="Gene3D" id="3.10.180.10">
    <property type="entry name" value="2,3-Dihydroxybiphenyl 1,2-Dioxygenase, domain 1"/>
    <property type="match status" value="1"/>
</dbReference>
<dbReference type="InterPro" id="IPR029068">
    <property type="entry name" value="Glyas_Bleomycin-R_OHBP_Dase"/>
</dbReference>
<evidence type="ECO:0000259" key="1">
    <source>
        <dbReference type="PROSITE" id="PS51819"/>
    </source>
</evidence>
<evidence type="ECO:0000313" key="3">
    <source>
        <dbReference type="Proteomes" id="UP000247832"/>
    </source>
</evidence>
<protein>
    <submittedName>
        <fullName evidence="2">Glyoxalase</fullName>
    </submittedName>
</protein>
<dbReference type="AlphaFoldDB" id="A0A2V5L8A8"/>
<dbReference type="InterPro" id="IPR004360">
    <property type="entry name" value="Glyas_Fos-R_dOase_dom"/>
</dbReference>
<dbReference type="PROSITE" id="PS51819">
    <property type="entry name" value="VOC"/>
    <property type="match status" value="1"/>
</dbReference>
<dbReference type="PANTHER" id="PTHR36503">
    <property type="entry name" value="BLR2520 PROTEIN"/>
    <property type="match status" value="1"/>
</dbReference>
<organism evidence="2 3">
    <name type="scientific">Arthrobacter livingstonensis</name>
    <dbReference type="NCBI Taxonomy" id="670078"/>
    <lineage>
        <taxon>Bacteria</taxon>
        <taxon>Bacillati</taxon>
        <taxon>Actinomycetota</taxon>
        <taxon>Actinomycetes</taxon>
        <taxon>Micrococcales</taxon>
        <taxon>Micrococcaceae</taxon>
        <taxon>Arthrobacter</taxon>
    </lineage>
</organism>